<sequence>MSASSIRTIIPLSILTAVGLLATDLYLPAVPSLPMELGGTVSQAQATLAVFLASLALSQIVWGVIADQYHERTILQVAIALQIVAGIACATAESVLVLIAARAVQGFAVGAATVVVPSLIRRHFRGKETVRAMSWLGIAESIIPAVGPIAGAALLLVADWRASFWAMVVLTSALAPFALRAVPPPADRKRNDSLVGYGELVRDRVYFGYALGHALCFAALLTFVASAPQVVQIWLSAGPQTFATLQAFGVTAFVLTASQSSRLTGSFGIDRLIATGVMLQIAASVAMMVLALADYKSPFMLIAAWVLFCAALGLRGPATMVRALDVAPEIVGRASGLLMFLALGLAAGGTQLVAPFLSGGLMPVALISLGYTFASGLLILMGCYFRAKDMDRRILYSAER</sequence>
<dbReference type="GO" id="GO:0005886">
    <property type="term" value="C:plasma membrane"/>
    <property type="evidence" value="ECO:0007669"/>
    <property type="project" value="UniProtKB-SubCell"/>
</dbReference>
<keyword evidence="5 6" id="KW-0472">Membrane</keyword>
<dbReference type="PANTHER" id="PTHR43124">
    <property type="entry name" value="PURINE EFFLUX PUMP PBUE"/>
    <property type="match status" value="1"/>
</dbReference>
<dbReference type="Proteomes" id="UP000253420">
    <property type="component" value="Unassembled WGS sequence"/>
</dbReference>
<evidence type="ECO:0000313" key="9">
    <source>
        <dbReference type="Proteomes" id="UP000253420"/>
    </source>
</evidence>
<feature type="transmembrane region" description="Helical" evidence="6">
    <location>
        <begin position="330"/>
        <end position="354"/>
    </location>
</feature>
<reference evidence="8 9" key="1">
    <citation type="submission" date="2018-07" db="EMBL/GenBank/DDBJ databases">
        <title>The draft genome of Phyllobacterium salinisoli.</title>
        <authorList>
            <person name="Liu L."/>
            <person name="Li L."/>
            <person name="Zhang X."/>
            <person name="Liang L."/>
        </authorList>
    </citation>
    <scope>NUCLEOTIDE SEQUENCE [LARGE SCALE GENOMIC DNA]</scope>
    <source>
        <strain evidence="8 9">LLAN61</strain>
    </source>
</reference>
<dbReference type="InterPro" id="IPR020846">
    <property type="entry name" value="MFS_dom"/>
</dbReference>
<comment type="subcellular location">
    <subcellularLocation>
        <location evidence="1">Cell membrane</location>
        <topology evidence="1">Multi-pass membrane protein</topology>
    </subcellularLocation>
</comment>
<feature type="transmembrane region" description="Helical" evidence="6">
    <location>
        <begin position="299"/>
        <end position="318"/>
    </location>
</feature>
<dbReference type="InterPro" id="IPR036259">
    <property type="entry name" value="MFS_trans_sf"/>
</dbReference>
<evidence type="ECO:0000256" key="6">
    <source>
        <dbReference type="SAM" id="Phobius"/>
    </source>
</evidence>
<dbReference type="PANTHER" id="PTHR43124:SF3">
    <property type="entry name" value="CHLORAMPHENICOL EFFLUX PUMP RV0191"/>
    <property type="match status" value="1"/>
</dbReference>
<comment type="caution">
    <text evidence="8">The sequence shown here is derived from an EMBL/GenBank/DDBJ whole genome shotgun (WGS) entry which is preliminary data.</text>
</comment>
<dbReference type="EMBL" id="QOZG01000001">
    <property type="protein sequence ID" value="RCS25796.1"/>
    <property type="molecule type" value="Genomic_DNA"/>
</dbReference>
<evidence type="ECO:0000256" key="5">
    <source>
        <dbReference type="ARBA" id="ARBA00023136"/>
    </source>
</evidence>
<feature type="domain" description="Major facilitator superfamily (MFS) profile" evidence="7">
    <location>
        <begin position="8"/>
        <end position="388"/>
    </location>
</feature>
<feature type="transmembrane region" description="Helical" evidence="6">
    <location>
        <begin position="132"/>
        <end position="158"/>
    </location>
</feature>
<dbReference type="Gene3D" id="1.20.1720.10">
    <property type="entry name" value="Multidrug resistance protein D"/>
    <property type="match status" value="1"/>
</dbReference>
<dbReference type="RefSeq" id="WP_114438887.1">
    <property type="nucleotide sequence ID" value="NZ_QOZG01000001.1"/>
</dbReference>
<organism evidence="8 9">
    <name type="scientific">Phyllobacterium salinisoli</name>
    <dbReference type="NCBI Taxonomy" id="1899321"/>
    <lineage>
        <taxon>Bacteria</taxon>
        <taxon>Pseudomonadati</taxon>
        <taxon>Pseudomonadota</taxon>
        <taxon>Alphaproteobacteria</taxon>
        <taxon>Hyphomicrobiales</taxon>
        <taxon>Phyllobacteriaceae</taxon>
        <taxon>Phyllobacterium</taxon>
    </lineage>
</organism>
<evidence type="ECO:0000259" key="7">
    <source>
        <dbReference type="PROSITE" id="PS50850"/>
    </source>
</evidence>
<dbReference type="OrthoDB" id="7494101at2"/>
<feature type="transmembrane region" description="Helical" evidence="6">
    <location>
        <begin position="77"/>
        <end position="97"/>
    </location>
</feature>
<feature type="transmembrane region" description="Helical" evidence="6">
    <location>
        <begin position="360"/>
        <end position="385"/>
    </location>
</feature>
<feature type="transmembrane region" description="Helical" evidence="6">
    <location>
        <begin position="204"/>
        <end position="227"/>
    </location>
</feature>
<feature type="transmembrane region" description="Helical" evidence="6">
    <location>
        <begin position="46"/>
        <end position="65"/>
    </location>
</feature>
<keyword evidence="4 6" id="KW-1133">Transmembrane helix</keyword>
<keyword evidence="2" id="KW-1003">Cell membrane</keyword>
<dbReference type="InterPro" id="IPR050189">
    <property type="entry name" value="MFS_Efflux_Transporters"/>
</dbReference>
<dbReference type="SUPFAM" id="SSF103473">
    <property type="entry name" value="MFS general substrate transporter"/>
    <property type="match status" value="1"/>
</dbReference>
<dbReference type="GO" id="GO:0022857">
    <property type="term" value="F:transmembrane transporter activity"/>
    <property type="evidence" value="ECO:0007669"/>
    <property type="project" value="InterPro"/>
</dbReference>
<feature type="transmembrane region" description="Helical" evidence="6">
    <location>
        <begin position="164"/>
        <end position="183"/>
    </location>
</feature>
<dbReference type="Pfam" id="PF07690">
    <property type="entry name" value="MFS_1"/>
    <property type="match status" value="1"/>
</dbReference>
<dbReference type="InterPro" id="IPR011701">
    <property type="entry name" value="MFS"/>
</dbReference>
<accession>A0A368K8W2</accession>
<name>A0A368K8W2_9HYPH</name>
<feature type="transmembrane region" description="Helical" evidence="6">
    <location>
        <begin position="233"/>
        <end position="257"/>
    </location>
</feature>
<protein>
    <submittedName>
        <fullName evidence="8">MFS transporter</fullName>
    </submittedName>
</protein>
<evidence type="ECO:0000256" key="4">
    <source>
        <dbReference type="ARBA" id="ARBA00022989"/>
    </source>
</evidence>
<feature type="transmembrane region" description="Helical" evidence="6">
    <location>
        <begin position="269"/>
        <end position="293"/>
    </location>
</feature>
<proteinExistence type="predicted"/>
<evidence type="ECO:0000256" key="2">
    <source>
        <dbReference type="ARBA" id="ARBA00022475"/>
    </source>
</evidence>
<evidence type="ECO:0000256" key="3">
    <source>
        <dbReference type="ARBA" id="ARBA00022692"/>
    </source>
</evidence>
<dbReference type="PROSITE" id="PS50850">
    <property type="entry name" value="MFS"/>
    <property type="match status" value="1"/>
</dbReference>
<gene>
    <name evidence="8" type="ORF">DUT91_03265</name>
</gene>
<evidence type="ECO:0000256" key="1">
    <source>
        <dbReference type="ARBA" id="ARBA00004651"/>
    </source>
</evidence>
<feature type="transmembrane region" description="Helical" evidence="6">
    <location>
        <begin position="103"/>
        <end position="120"/>
    </location>
</feature>
<evidence type="ECO:0000313" key="8">
    <source>
        <dbReference type="EMBL" id="RCS25796.1"/>
    </source>
</evidence>
<dbReference type="AlphaFoldDB" id="A0A368K8W2"/>
<keyword evidence="9" id="KW-1185">Reference proteome</keyword>
<keyword evidence="3 6" id="KW-0812">Transmembrane</keyword>